<dbReference type="SUPFAM" id="SSF56112">
    <property type="entry name" value="Protein kinase-like (PK-like)"/>
    <property type="match status" value="1"/>
</dbReference>
<evidence type="ECO:0000313" key="5">
    <source>
        <dbReference type="Proteomes" id="UP000654370"/>
    </source>
</evidence>
<proteinExistence type="predicted"/>
<feature type="repeat" description="HEAT" evidence="1">
    <location>
        <begin position="359"/>
        <end position="397"/>
    </location>
</feature>
<dbReference type="Gene3D" id="1.10.510.10">
    <property type="entry name" value="Transferase(Phosphotransferase) domain 1"/>
    <property type="match status" value="1"/>
</dbReference>
<dbReference type="InterPro" id="IPR001245">
    <property type="entry name" value="Ser-Thr/Tyr_kinase_cat_dom"/>
</dbReference>
<dbReference type="InterPro" id="IPR016024">
    <property type="entry name" value="ARM-type_fold"/>
</dbReference>
<gene>
    <name evidence="4" type="ORF">INT43_003340</name>
</gene>
<dbReference type="GO" id="GO:0005524">
    <property type="term" value="F:ATP binding"/>
    <property type="evidence" value="ECO:0007669"/>
    <property type="project" value="InterPro"/>
</dbReference>
<feature type="compositionally biased region" description="Acidic residues" evidence="2">
    <location>
        <begin position="745"/>
        <end position="755"/>
    </location>
</feature>
<name>A0A8H7UE01_MORIS</name>
<evidence type="ECO:0000256" key="2">
    <source>
        <dbReference type="SAM" id="MobiDB-lite"/>
    </source>
</evidence>
<dbReference type="GO" id="GO:0005737">
    <property type="term" value="C:cytoplasm"/>
    <property type="evidence" value="ECO:0007669"/>
    <property type="project" value="TreeGrafter"/>
</dbReference>
<dbReference type="GO" id="GO:0004672">
    <property type="term" value="F:protein kinase activity"/>
    <property type="evidence" value="ECO:0007669"/>
    <property type="project" value="InterPro"/>
</dbReference>
<feature type="domain" description="Protein kinase" evidence="3">
    <location>
        <begin position="9"/>
        <end position="277"/>
    </location>
</feature>
<sequence>MAFLSGFVKSGLSLLGKDASAFPYTVGQKVEWYEKQSIWSLHRGVKKEDNSEVSIFTFDVTKNRDKVQLAKNAYKKMRTLRHPDLLRYLDGVESDQAIMIVTDPVEPLSDQLKQNPDSNLILWGLYKTACSLKFINNDCGMVHGNVRISSIFTNKAGEWKLGGFELLDSMKEESPMIMTFGGVIPDANRYMSPEINKSGWAIVKDIPTSATDSYQLGCLIYETYNGHMDNASQLLAKRGDIPAKMQQVYKALVASSPKVRLDAERFLDEGLRPQGFFANEFIQVNLFLETLTIKDQAEKTTFFRKLDSVIEGFPQDFCMYKILPELINAFEFGSGGPKVLSSIMKVGSHLPDEDYDKTIIPCIIRMFATPDRAIRMSLLETLPSYVNRLSKKIVNEQIFPHVALGFTDGVPMIREQTIKGILLLVPLLSDRIINYDLLKYLAKLQLDEEPGIRTNTTICLGKVAKHLNAATQKKVLVPAFARSLKDGFHHARVAGLMALQATAEFYDALDCSTRIVPCISLVLLDKEKVVRTQAFKTLDVFVKRITVFADAMPDTALMDRVETPNTTEIGPGSVARSNSASAAAAGVAGVLGEATKGFAGWAVNSLATKLTTPGEMPNGTTLQATMSDPSLDKYAKTTVAAAGDTYNPDRLADRLALADIDDNSIDAWDDDQKQSDLIGLNEEDEWEPLDTTPALEPEPITSFVPTRTSKPVTATTSRPKPSPGIKKASNAGSMKLGHKPKFEASVDDWGLDEDEVPKAITHTHGASPSSSSVTSTASGGQVLSKDEKRAELDRRREERRQRMAELREKKKTGGIGAKKM</sequence>
<feature type="region of interest" description="Disordered" evidence="2">
    <location>
        <begin position="680"/>
        <end position="820"/>
    </location>
</feature>
<dbReference type="InterPro" id="IPR000719">
    <property type="entry name" value="Prot_kinase_dom"/>
</dbReference>
<evidence type="ECO:0000313" key="4">
    <source>
        <dbReference type="EMBL" id="KAG2178087.1"/>
    </source>
</evidence>
<feature type="compositionally biased region" description="Polar residues" evidence="2">
    <location>
        <begin position="703"/>
        <end position="719"/>
    </location>
</feature>
<dbReference type="Pfam" id="PF07714">
    <property type="entry name" value="PK_Tyr_Ser-Thr"/>
    <property type="match status" value="1"/>
</dbReference>
<dbReference type="GO" id="GO:0006409">
    <property type="term" value="P:tRNA export from nucleus"/>
    <property type="evidence" value="ECO:0007669"/>
    <property type="project" value="TreeGrafter"/>
</dbReference>
<dbReference type="PANTHER" id="PTHR12984:SF3">
    <property type="entry name" value="N-TERMINAL KINASE-LIKE PROTEIN"/>
    <property type="match status" value="1"/>
</dbReference>
<dbReference type="AlphaFoldDB" id="A0A8H7UE01"/>
<protein>
    <recommendedName>
        <fullName evidence="3">Protein kinase domain-containing protein</fullName>
    </recommendedName>
</protein>
<feature type="compositionally biased region" description="Basic and acidic residues" evidence="2">
    <location>
        <begin position="784"/>
        <end position="808"/>
    </location>
</feature>
<dbReference type="OrthoDB" id="447103at2759"/>
<dbReference type="SUPFAM" id="SSF48371">
    <property type="entry name" value="ARM repeat"/>
    <property type="match status" value="1"/>
</dbReference>
<dbReference type="PROSITE" id="PS50077">
    <property type="entry name" value="HEAT_REPEAT"/>
    <property type="match status" value="1"/>
</dbReference>
<evidence type="ECO:0000259" key="3">
    <source>
        <dbReference type="PROSITE" id="PS50011"/>
    </source>
</evidence>
<feature type="compositionally biased region" description="Low complexity" evidence="2">
    <location>
        <begin position="762"/>
        <end position="780"/>
    </location>
</feature>
<organism evidence="4 5">
    <name type="scientific">Mortierella isabellina</name>
    <name type="common">Filamentous fungus</name>
    <name type="synonym">Umbelopsis isabellina</name>
    <dbReference type="NCBI Taxonomy" id="91625"/>
    <lineage>
        <taxon>Eukaryota</taxon>
        <taxon>Fungi</taxon>
        <taxon>Fungi incertae sedis</taxon>
        <taxon>Mucoromycota</taxon>
        <taxon>Mucoromycotina</taxon>
        <taxon>Umbelopsidomycetes</taxon>
        <taxon>Umbelopsidales</taxon>
        <taxon>Umbelopsidaceae</taxon>
        <taxon>Umbelopsis</taxon>
    </lineage>
</organism>
<dbReference type="InterPro" id="IPR051177">
    <property type="entry name" value="CIK-Related_Protein"/>
</dbReference>
<comment type="caution">
    <text evidence="4">The sequence shown here is derived from an EMBL/GenBank/DDBJ whole genome shotgun (WGS) entry which is preliminary data.</text>
</comment>
<dbReference type="PROSITE" id="PS50011">
    <property type="entry name" value="PROTEIN_KINASE_DOM"/>
    <property type="match status" value="1"/>
</dbReference>
<dbReference type="Gene3D" id="3.30.200.20">
    <property type="entry name" value="Phosphorylase Kinase, domain 1"/>
    <property type="match status" value="1"/>
</dbReference>
<accession>A0A8H7UE01</accession>
<dbReference type="InterPro" id="IPR011009">
    <property type="entry name" value="Kinase-like_dom_sf"/>
</dbReference>
<dbReference type="InterPro" id="IPR021133">
    <property type="entry name" value="HEAT_type_2"/>
</dbReference>
<reference evidence="4" key="1">
    <citation type="submission" date="2020-12" db="EMBL/GenBank/DDBJ databases">
        <title>Metabolic potential, ecology and presence of endohyphal bacteria is reflected in genomic diversity of Mucoromycotina.</title>
        <authorList>
            <person name="Muszewska A."/>
            <person name="Okrasinska A."/>
            <person name="Steczkiewicz K."/>
            <person name="Drgas O."/>
            <person name="Orlowska M."/>
            <person name="Perlinska-Lenart U."/>
            <person name="Aleksandrzak-Piekarczyk T."/>
            <person name="Szatraj K."/>
            <person name="Zielenkiewicz U."/>
            <person name="Pilsyk S."/>
            <person name="Malc E."/>
            <person name="Mieczkowski P."/>
            <person name="Kruszewska J.S."/>
            <person name="Biernat P."/>
            <person name="Pawlowska J."/>
        </authorList>
    </citation>
    <scope>NUCLEOTIDE SEQUENCE</scope>
    <source>
        <strain evidence="4">WA0000067209</strain>
    </source>
</reference>
<dbReference type="InterPro" id="IPR011989">
    <property type="entry name" value="ARM-like"/>
</dbReference>
<dbReference type="EMBL" id="JAEPQZ010000008">
    <property type="protein sequence ID" value="KAG2178087.1"/>
    <property type="molecule type" value="Genomic_DNA"/>
</dbReference>
<keyword evidence="5" id="KW-1185">Reference proteome</keyword>
<dbReference type="Gene3D" id="1.25.10.10">
    <property type="entry name" value="Leucine-rich Repeat Variant"/>
    <property type="match status" value="1"/>
</dbReference>
<evidence type="ECO:0000256" key="1">
    <source>
        <dbReference type="PROSITE-ProRule" id="PRU00103"/>
    </source>
</evidence>
<dbReference type="Proteomes" id="UP000654370">
    <property type="component" value="Unassembled WGS sequence"/>
</dbReference>
<dbReference type="PANTHER" id="PTHR12984">
    <property type="entry name" value="SCY1-RELATED S/T PROTEIN KINASE-LIKE"/>
    <property type="match status" value="1"/>
</dbReference>